<name>A0A0D0AI65_9AGAR</name>
<feature type="compositionally biased region" description="Acidic residues" evidence="1">
    <location>
        <begin position="95"/>
        <end position="120"/>
    </location>
</feature>
<feature type="region of interest" description="Disordered" evidence="1">
    <location>
        <begin position="95"/>
        <end position="131"/>
    </location>
</feature>
<evidence type="ECO:0000256" key="1">
    <source>
        <dbReference type="SAM" id="MobiDB-lite"/>
    </source>
</evidence>
<evidence type="ECO:0000313" key="2">
    <source>
        <dbReference type="EMBL" id="KIK49825.1"/>
    </source>
</evidence>
<dbReference type="PANTHER" id="PTHR31912">
    <property type="entry name" value="IP13529P"/>
    <property type="match status" value="1"/>
</dbReference>
<reference evidence="2 3" key="1">
    <citation type="submission" date="2014-04" db="EMBL/GenBank/DDBJ databases">
        <title>Evolutionary Origins and Diversification of the Mycorrhizal Mutualists.</title>
        <authorList>
            <consortium name="DOE Joint Genome Institute"/>
            <consortium name="Mycorrhizal Genomics Consortium"/>
            <person name="Kohler A."/>
            <person name="Kuo A."/>
            <person name="Nagy L.G."/>
            <person name="Floudas D."/>
            <person name="Copeland A."/>
            <person name="Barry K.W."/>
            <person name="Cichocki N."/>
            <person name="Veneault-Fourrey C."/>
            <person name="LaButti K."/>
            <person name="Lindquist E.A."/>
            <person name="Lipzen A."/>
            <person name="Lundell T."/>
            <person name="Morin E."/>
            <person name="Murat C."/>
            <person name="Riley R."/>
            <person name="Ohm R."/>
            <person name="Sun H."/>
            <person name="Tunlid A."/>
            <person name="Henrissat B."/>
            <person name="Grigoriev I.V."/>
            <person name="Hibbett D.S."/>
            <person name="Martin F."/>
        </authorList>
    </citation>
    <scope>NUCLEOTIDE SEQUENCE [LARGE SCALE GENOMIC DNA]</scope>
    <source>
        <strain evidence="2 3">FD-317 M1</strain>
    </source>
</reference>
<dbReference type="OrthoDB" id="2246127at2759"/>
<evidence type="ECO:0000313" key="3">
    <source>
        <dbReference type="Proteomes" id="UP000053593"/>
    </source>
</evidence>
<dbReference type="PANTHER" id="PTHR31912:SF34">
    <property type="entry name" value="NOTOCHORD-RELATED PROTEIN"/>
    <property type="match status" value="1"/>
</dbReference>
<dbReference type="HOGENOM" id="CLU_004591_2_2_1"/>
<organism evidence="2 3">
    <name type="scientific">Collybiopsis luxurians FD-317 M1</name>
    <dbReference type="NCBI Taxonomy" id="944289"/>
    <lineage>
        <taxon>Eukaryota</taxon>
        <taxon>Fungi</taxon>
        <taxon>Dikarya</taxon>
        <taxon>Basidiomycota</taxon>
        <taxon>Agaricomycotina</taxon>
        <taxon>Agaricomycetes</taxon>
        <taxon>Agaricomycetidae</taxon>
        <taxon>Agaricales</taxon>
        <taxon>Marasmiineae</taxon>
        <taxon>Omphalotaceae</taxon>
        <taxon>Collybiopsis</taxon>
        <taxon>Collybiopsis luxurians</taxon>
    </lineage>
</organism>
<protein>
    <submittedName>
        <fullName evidence="2">Uncharacterized protein</fullName>
    </submittedName>
</protein>
<keyword evidence="3" id="KW-1185">Reference proteome</keyword>
<dbReference type="EMBL" id="KN834987">
    <property type="protein sequence ID" value="KIK49825.1"/>
    <property type="molecule type" value="Genomic_DNA"/>
</dbReference>
<sequence length="838" mass="94548">MPANTINDDNNGLEFVSLGLRNLLHSLAGNPLVPPAELDPASDNAEESVFPDFFNLAEGLPPAELRLDPRAEGTAKIAQAILQRFDDLAIMNSDDEDEEMRSCDGDDPSPSDGEVGDYDTSDFPQKRARTVDKEATSQHWYPWQDRITCTLDILMHLPRSVFSQKQLDLFLWLLKVNGVSDVPSVKTMKSLNAALQKMCGIDSLCYKGALGNIYYVNSMAQIIAQEMANPKVRPKLHFYPEDSGNFLSEARQAERWLKEAPDNLLTPMALASFASQYDGSAAKILSSHSAGNLSQSSPMIKMNFVELGAEAESMYHVPHPSKIFDVFDPVDQSHSVWMFTNANEGNKWRKLAGGHCVVSFPIWMYCDDTSGNVSKKWNEHNSFLFTAAGLPRAESSKEYNVHFLCTSNTALPLEMLDGIIDQLEHVLAQEHGIWAWDCELNEPVLVEPWVLALLGDNPMQSEFAAHIGLRGKYFCRVCWVKGSDTKQPILTPDNPEGSASDISIQSEGHTGSASVLESAVSSDAASQASPKKAKKFMELFSQMLDRVSAFVKAGNPRNKAESMNQLRSYFEDAKKLHTKTKVKENHTSSGIKDTFQEYFLHRLFNSYAKKRTTESKQAALDDEIRRLPENIYSPVWRIKGLDPHQDTPVEILHVILLGFLKYMWRDMIQNQLKLHQDFKDLLMMRLNNFNVDGLEVSPLAGRTLVQYAGSLTGCDFRIIAQTVPFVIHDFKVSSNCRETWLALCRLVPLIWQPQIENKTLEHEIDYFLLCAARWTARWFNKPKFHIFTHLPMHIRQFGPAMLFATEAFESFNAVIRAKRESCSTSSELRFIFPSSNNH</sequence>
<gene>
    <name evidence="2" type="ORF">GYMLUDRAFT_253531</name>
</gene>
<dbReference type="AlphaFoldDB" id="A0A0D0AI65"/>
<accession>A0A0D0AI65</accession>
<dbReference type="Proteomes" id="UP000053593">
    <property type="component" value="Unassembled WGS sequence"/>
</dbReference>
<proteinExistence type="predicted"/>